<dbReference type="AlphaFoldDB" id="A0A8J8KBC4"/>
<comment type="caution">
    <text evidence="3">The sequence shown here is derived from an EMBL/GenBank/DDBJ whole genome shotgun (WGS) entry which is preliminary data.</text>
</comment>
<proteinExistence type="predicted"/>
<evidence type="ECO:0008006" key="5">
    <source>
        <dbReference type="Google" id="ProtNLM"/>
    </source>
</evidence>
<dbReference type="Proteomes" id="UP000610746">
    <property type="component" value="Unassembled WGS sequence"/>
</dbReference>
<feature type="signal peptide" evidence="2">
    <location>
        <begin position="1"/>
        <end position="30"/>
    </location>
</feature>
<dbReference type="RefSeq" id="WP_173779018.1">
    <property type="nucleotide sequence ID" value="NZ_JABSNO010000008.1"/>
</dbReference>
<evidence type="ECO:0000256" key="2">
    <source>
        <dbReference type="SAM" id="SignalP"/>
    </source>
</evidence>
<feature type="transmembrane region" description="Helical" evidence="1">
    <location>
        <begin position="54"/>
        <end position="73"/>
    </location>
</feature>
<sequence length="107" mass="11353">MMNQEFKKHKMMKRLLTAFVVLLSVSPAFAQSGGSAALGAAATTISGYITDLGLLIYAIGAIVGTVGGIRIYNKWTNGDQDINKEIVGWGGACIFLLLVPTFIAAIF</sequence>
<organism evidence="3 4">
    <name type="scientific">Frigoriflavimonas asaccharolytica</name>
    <dbReference type="NCBI Taxonomy" id="2735899"/>
    <lineage>
        <taxon>Bacteria</taxon>
        <taxon>Pseudomonadati</taxon>
        <taxon>Bacteroidota</taxon>
        <taxon>Flavobacteriia</taxon>
        <taxon>Flavobacteriales</taxon>
        <taxon>Weeksellaceae</taxon>
        <taxon>Frigoriflavimonas</taxon>
    </lineage>
</organism>
<keyword evidence="4" id="KW-1185">Reference proteome</keyword>
<evidence type="ECO:0000313" key="4">
    <source>
        <dbReference type="Proteomes" id="UP000610746"/>
    </source>
</evidence>
<keyword evidence="1" id="KW-0812">Transmembrane</keyword>
<keyword evidence="1" id="KW-0472">Membrane</keyword>
<evidence type="ECO:0000256" key="1">
    <source>
        <dbReference type="SAM" id="Phobius"/>
    </source>
</evidence>
<feature type="chain" id="PRO_5035245523" description="DUF4134 domain-containing protein" evidence="2">
    <location>
        <begin position="31"/>
        <end position="107"/>
    </location>
</feature>
<dbReference type="InterPro" id="IPR025408">
    <property type="entry name" value="DUF4134"/>
</dbReference>
<reference evidence="3" key="1">
    <citation type="submission" date="2020-05" db="EMBL/GenBank/DDBJ databases">
        <title>Genomic Encyclopedia of Type Strains, Phase IV (KMG-V): Genome sequencing to study the core and pangenomes of soil and plant-associated prokaryotes.</title>
        <authorList>
            <person name="Whitman W."/>
        </authorList>
    </citation>
    <scope>NUCLEOTIDE SEQUENCE</scope>
    <source>
        <strain evidence="3">16F</strain>
    </source>
</reference>
<keyword evidence="2" id="KW-0732">Signal</keyword>
<evidence type="ECO:0000313" key="3">
    <source>
        <dbReference type="EMBL" id="NRS92419.1"/>
    </source>
</evidence>
<feature type="transmembrane region" description="Helical" evidence="1">
    <location>
        <begin position="85"/>
        <end position="106"/>
    </location>
</feature>
<dbReference type="Pfam" id="PF13572">
    <property type="entry name" value="DUF4134"/>
    <property type="match status" value="1"/>
</dbReference>
<dbReference type="EMBL" id="JABSNO010000008">
    <property type="protein sequence ID" value="NRS92419.1"/>
    <property type="molecule type" value="Genomic_DNA"/>
</dbReference>
<accession>A0A8J8KBC4</accession>
<keyword evidence="1" id="KW-1133">Transmembrane helix</keyword>
<protein>
    <recommendedName>
        <fullName evidence="5">DUF4134 domain-containing protein</fullName>
    </recommendedName>
</protein>
<name>A0A8J8KBC4_9FLAO</name>
<gene>
    <name evidence="3" type="ORF">HNQ03_001487</name>
</gene>